<dbReference type="Gene3D" id="2.50.20.10">
    <property type="entry name" value="Lipoprotein localisation LolA/LolB/LppX"/>
    <property type="match status" value="1"/>
</dbReference>
<keyword evidence="7" id="KW-1185">Reference proteome</keyword>
<dbReference type="Pfam" id="PF03548">
    <property type="entry name" value="LolA"/>
    <property type="match status" value="1"/>
</dbReference>
<feature type="signal peptide" evidence="5">
    <location>
        <begin position="1"/>
        <end position="18"/>
    </location>
</feature>
<name>A0ABW7J6A8_9VIBR</name>
<sequence length="203" mass="23234">MRKWLCSLLMLFSVSAWAQVTDLESLQQQLSQNEIVRGDFKQSRHLEMFNQPLTSTGKFTLSKSHGLLWQQQVPFAVNLVLTQNKLRQTFGDQVSKIITAQENPMAFYFSHVFLSVFHGDTAALKTQFTLNFSAQENGKWQLSLTPKQAPLNAVFKVITLSGEQHIDQLMLEELRGDKTEIEFTQQTSLPLEMTDAEKAQFDF</sequence>
<dbReference type="SUPFAM" id="SSF89392">
    <property type="entry name" value="Prokaryotic lipoproteins and lipoprotein localization factors"/>
    <property type="match status" value="1"/>
</dbReference>
<accession>A0ABW7J6A8</accession>
<proteinExistence type="predicted"/>
<dbReference type="EMBL" id="JBIHSE010000001">
    <property type="protein sequence ID" value="MFH0271887.1"/>
    <property type="molecule type" value="Genomic_DNA"/>
</dbReference>
<evidence type="ECO:0000313" key="6">
    <source>
        <dbReference type="EMBL" id="MFH0271887.1"/>
    </source>
</evidence>
<keyword evidence="6" id="KW-0449">Lipoprotein</keyword>
<evidence type="ECO:0000256" key="4">
    <source>
        <dbReference type="ARBA" id="ARBA00022927"/>
    </source>
</evidence>
<feature type="chain" id="PRO_5047503470" evidence="5">
    <location>
        <begin position="19"/>
        <end position="203"/>
    </location>
</feature>
<dbReference type="RefSeq" id="WP_104027379.1">
    <property type="nucleotide sequence ID" value="NZ_CAKMUE010000002.1"/>
</dbReference>
<reference evidence="6 7" key="1">
    <citation type="submission" date="2024-10" db="EMBL/GenBank/DDBJ databases">
        <authorList>
            <person name="Yibar A."/>
            <person name="Saticioglu I.B."/>
            <person name="Duman M."/>
            <person name="Ajmi N."/>
            <person name="Gurler F."/>
            <person name="Ay H."/>
            <person name="Onuk E."/>
            <person name="Guler S."/>
            <person name="Romalde J.L."/>
        </authorList>
    </citation>
    <scope>NUCLEOTIDE SEQUENCE [LARGE SCALE GENOMIC DNA]</scope>
    <source>
        <strain evidence="6 7">1-TCBS-A</strain>
    </source>
</reference>
<keyword evidence="4" id="KW-0653">Protein transport</keyword>
<evidence type="ECO:0000256" key="3">
    <source>
        <dbReference type="ARBA" id="ARBA00022729"/>
    </source>
</evidence>
<dbReference type="Proteomes" id="UP001607221">
    <property type="component" value="Unassembled WGS sequence"/>
</dbReference>
<dbReference type="InterPro" id="IPR029046">
    <property type="entry name" value="LolA/LolB/LppX"/>
</dbReference>
<evidence type="ECO:0000256" key="2">
    <source>
        <dbReference type="ARBA" id="ARBA00022448"/>
    </source>
</evidence>
<comment type="caution">
    <text evidence="6">The sequence shown here is derived from an EMBL/GenBank/DDBJ whole genome shotgun (WGS) entry which is preliminary data.</text>
</comment>
<evidence type="ECO:0000313" key="7">
    <source>
        <dbReference type="Proteomes" id="UP001607221"/>
    </source>
</evidence>
<dbReference type="InterPro" id="IPR004564">
    <property type="entry name" value="OM_lipoprot_carrier_LolA-like"/>
</dbReference>
<dbReference type="CDD" id="cd16325">
    <property type="entry name" value="LolA"/>
    <property type="match status" value="1"/>
</dbReference>
<protein>
    <submittedName>
        <fullName evidence="6">Outer membrane lipoprotein carrier protein LolA</fullName>
    </submittedName>
</protein>
<keyword evidence="2" id="KW-0813">Transport</keyword>
<gene>
    <name evidence="6" type="ORF">ACGRHZ_11125</name>
</gene>
<comment type="subunit">
    <text evidence="1">Monomer.</text>
</comment>
<keyword evidence="3 5" id="KW-0732">Signal</keyword>
<organism evidence="6 7">
    <name type="scientific">Vibrio jasicida</name>
    <dbReference type="NCBI Taxonomy" id="766224"/>
    <lineage>
        <taxon>Bacteria</taxon>
        <taxon>Pseudomonadati</taxon>
        <taxon>Pseudomonadota</taxon>
        <taxon>Gammaproteobacteria</taxon>
        <taxon>Vibrionales</taxon>
        <taxon>Vibrionaceae</taxon>
        <taxon>Vibrio</taxon>
    </lineage>
</organism>
<evidence type="ECO:0000256" key="1">
    <source>
        <dbReference type="ARBA" id="ARBA00011245"/>
    </source>
</evidence>
<evidence type="ECO:0000256" key="5">
    <source>
        <dbReference type="SAM" id="SignalP"/>
    </source>
</evidence>